<dbReference type="GO" id="GO:0015935">
    <property type="term" value="C:small ribosomal subunit"/>
    <property type="evidence" value="ECO:0007669"/>
    <property type="project" value="TreeGrafter"/>
</dbReference>
<dbReference type="PANTHER" id="PTHR12919:SF20">
    <property type="entry name" value="SMALL RIBOSOMAL SUBUNIT PROTEIN BS16M"/>
    <property type="match status" value="1"/>
</dbReference>
<dbReference type="Pfam" id="PF00886">
    <property type="entry name" value="Ribosomal_S16"/>
    <property type="match status" value="1"/>
</dbReference>
<keyword evidence="1 3" id="KW-0689">Ribosomal protein</keyword>
<proteinExistence type="inferred from homology"/>
<dbReference type="NCBIfam" id="TIGR00002">
    <property type="entry name" value="S16"/>
    <property type="match status" value="1"/>
</dbReference>
<keyword evidence="2 3" id="KW-0687">Ribonucleoprotein</keyword>
<sequence length="100" mass="11019">MIKLRLRRMGAKKRPSYRIVAAESKSPRDGRFIEVVGFYDPITEPATIRVNQERARHWLGHGAQPTGTVKDLLRKSGVLVDGKVTPMPVADPAPVETAGT</sequence>
<gene>
    <name evidence="3" type="primary">rpsP</name>
    <name evidence="4" type="ORF">AVDCRST_MAG73-1592</name>
</gene>
<dbReference type="GO" id="GO:0006412">
    <property type="term" value="P:translation"/>
    <property type="evidence" value="ECO:0007669"/>
    <property type="project" value="UniProtKB-UniRule"/>
</dbReference>
<evidence type="ECO:0000256" key="3">
    <source>
        <dbReference type="HAMAP-Rule" id="MF_00385"/>
    </source>
</evidence>
<evidence type="ECO:0000313" key="4">
    <source>
        <dbReference type="EMBL" id="CAA9537818.1"/>
    </source>
</evidence>
<name>A0A6J4U420_9BACT</name>
<dbReference type="HAMAP" id="MF_00385">
    <property type="entry name" value="Ribosomal_bS16"/>
    <property type="match status" value="1"/>
</dbReference>
<reference evidence="4" key="1">
    <citation type="submission" date="2020-02" db="EMBL/GenBank/DDBJ databases">
        <authorList>
            <person name="Meier V. D."/>
        </authorList>
    </citation>
    <scope>NUCLEOTIDE SEQUENCE</scope>
    <source>
        <strain evidence="4">AVDCRST_MAG73</strain>
    </source>
</reference>
<dbReference type="EMBL" id="CADCWE010000097">
    <property type="protein sequence ID" value="CAA9537818.1"/>
    <property type="molecule type" value="Genomic_DNA"/>
</dbReference>
<comment type="similarity">
    <text evidence="3">Belongs to the bacterial ribosomal protein bS16 family.</text>
</comment>
<evidence type="ECO:0000256" key="2">
    <source>
        <dbReference type="ARBA" id="ARBA00023274"/>
    </source>
</evidence>
<protein>
    <recommendedName>
        <fullName evidence="3">Small ribosomal subunit protein bS16</fullName>
    </recommendedName>
</protein>
<dbReference type="GO" id="GO:0003735">
    <property type="term" value="F:structural constituent of ribosome"/>
    <property type="evidence" value="ECO:0007669"/>
    <property type="project" value="InterPro"/>
</dbReference>
<dbReference type="InterPro" id="IPR000307">
    <property type="entry name" value="Ribosomal_bS16"/>
</dbReference>
<dbReference type="Gene3D" id="3.30.1320.10">
    <property type="match status" value="1"/>
</dbReference>
<dbReference type="PANTHER" id="PTHR12919">
    <property type="entry name" value="30S RIBOSOMAL PROTEIN S16"/>
    <property type="match status" value="1"/>
</dbReference>
<dbReference type="AlphaFoldDB" id="A0A6J4U420"/>
<dbReference type="GO" id="GO:0005737">
    <property type="term" value="C:cytoplasm"/>
    <property type="evidence" value="ECO:0007669"/>
    <property type="project" value="UniProtKB-ARBA"/>
</dbReference>
<dbReference type="SUPFAM" id="SSF54565">
    <property type="entry name" value="Ribosomal protein S16"/>
    <property type="match status" value="1"/>
</dbReference>
<organism evidence="4">
    <name type="scientific">uncultured Thermomicrobiales bacterium</name>
    <dbReference type="NCBI Taxonomy" id="1645740"/>
    <lineage>
        <taxon>Bacteria</taxon>
        <taxon>Pseudomonadati</taxon>
        <taxon>Thermomicrobiota</taxon>
        <taxon>Thermomicrobia</taxon>
        <taxon>Thermomicrobiales</taxon>
        <taxon>environmental samples</taxon>
    </lineage>
</organism>
<evidence type="ECO:0000256" key="1">
    <source>
        <dbReference type="ARBA" id="ARBA00022980"/>
    </source>
</evidence>
<dbReference type="InterPro" id="IPR023803">
    <property type="entry name" value="Ribosomal_bS16_dom_sf"/>
</dbReference>
<accession>A0A6J4U420</accession>